<proteinExistence type="predicted"/>
<sequence length="263" mass="30122">MQCAPWQWHHSQDAHFFLFMESVLYYKRRSDNMNEHALSDRLACVGEQIPDQARFADIGSDHAYLPVALMLQNKISYAVAGEVVQGPYDSASKQVRKNGLADKIVVRLADGLDAIQPEDNIDTVVIAGMGGTLIRSILEEGSRKNRLAGVKRLVLQPNVGERTLREWLVSNNFIIIHEVLLEENDKNYEIIVAETGKTTYTSQQLFFGPFLLKEKNPVFLKKWQHELKQRQRVIKELEKAKEPPAEKINELKDQIEWIKEVLA</sequence>
<dbReference type="InterPro" id="IPR006901">
    <property type="entry name" value="TrmK"/>
</dbReference>
<dbReference type="Gene3D" id="1.10.287.1890">
    <property type="match status" value="1"/>
</dbReference>
<dbReference type="HOGENOM" id="CLU_071037_0_0_9"/>
<dbReference type="PANTHER" id="PTHR38451">
    <property type="entry name" value="TRNA (ADENINE(22)-N(1))-METHYLTRANSFERASE"/>
    <property type="match status" value="1"/>
</dbReference>
<dbReference type="SUPFAM" id="SSF53335">
    <property type="entry name" value="S-adenosyl-L-methionine-dependent methyltransferases"/>
    <property type="match status" value="1"/>
</dbReference>
<organism evidence="1 2">
    <name type="scientific">Enterococcus casseliflavus ATCC 12755</name>
    <dbReference type="NCBI Taxonomy" id="888066"/>
    <lineage>
        <taxon>Bacteria</taxon>
        <taxon>Bacillati</taxon>
        <taxon>Bacillota</taxon>
        <taxon>Bacilli</taxon>
        <taxon>Lactobacillales</taxon>
        <taxon>Enterococcaceae</taxon>
        <taxon>Enterococcus</taxon>
    </lineage>
</organism>
<evidence type="ECO:0000313" key="2">
    <source>
        <dbReference type="Proteomes" id="UP000004835"/>
    </source>
</evidence>
<name>F0ELK1_ENTCA</name>
<dbReference type="Gene3D" id="3.40.50.150">
    <property type="entry name" value="Vaccinia Virus protein VP39"/>
    <property type="match status" value="1"/>
</dbReference>
<dbReference type="PIRSF" id="PIRSF018637">
    <property type="entry name" value="TrmK"/>
    <property type="match status" value="1"/>
</dbReference>
<dbReference type="GO" id="GO:0160105">
    <property type="term" value="F:tRNA (adenine(22)-N1)-methyltransferase activity"/>
    <property type="evidence" value="ECO:0007669"/>
    <property type="project" value="InterPro"/>
</dbReference>
<gene>
    <name evidence="1" type="ORF">HMPREF9087_2293</name>
</gene>
<comment type="caution">
    <text evidence="1">The sequence shown here is derived from an EMBL/GenBank/DDBJ whole genome shotgun (WGS) entry which is preliminary data.</text>
</comment>
<dbReference type="AlphaFoldDB" id="F0ELK1"/>
<evidence type="ECO:0008006" key="3">
    <source>
        <dbReference type="Google" id="ProtNLM"/>
    </source>
</evidence>
<dbReference type="PANTHER" id="PTHR38451:SF1">
    <property type="entry name" value="TRNA (ADENINE(22)-N(1))-METHYLTRANSFERASE"/>
    <property type="match status" value="1"/>
</dbReference>
<dbReference type="InterPro" id="IPR029063">
    <property type="entry name" value="SAM-dependent_MTases_sf"/>
</dbReference>
<dbReference type="Pfam" id="PF04816">
    <property type="entry name" value="TrmK"/>
    <property type="match status" value="1"/>
</dbReference>
<dbReference type="EMBL" id="AEWT01000020">
    <property type="protein sequence ID" value="EGC69078.1"/>
    <property type="molecule type" value="Genomic_DNA"/>
</dbReference>
<dbReference type="Proteomes" id="UP000004835">
    <property type="component" value="Unassembled WGS sequence"/>
</dbReference>
<accession>F0ELK1</accession>
<protein>
    <recommendedName>
        <fullName evidence="3">SAM-dependent methyltransferase</fullName>
    </recommendedName>
</protein>
<evidence type="ECO:0000313" key="1">
    <source>
        <dbReference type="EMBL" id="EGC69078.1"/>
    </source>
</evidence>
<reference evidence="1 2" key="1">
    <citation type="submission" date="2011-01" db="EMBL/GenBank/DDBJ databases">
        <authorList>
            <person name="Muzny D."/>
            <person name="Qin X."/>
            <person name="Deng J."/>
            <person name="Jiang H."/>
            <person name="Liu Y."/>
            <person name="Qu J."/>
            <person name="Song X.-Z."/>
            <person name="Zhang L."/>
            <person name="Thornton R."/>
            <person name="Coyle M."/>
            <person name="Francisco L."/>
            <person name="Jackson L."/>
            <person name="Javaid M."/>
            <person name="Korchina V."/>
            <person name="Kovar C."/>
            <person name="Mata R."/>
            <person name="Mathew T."/>
            <person name="Ngo R."/>
            <person name="Nguyen L."/>
            <person name="Nguyen N."/>
            <person name="Okwuonu G."/>
            <person name="Ongeri F."/>
            <person name="Pham C."/>
            <person name="Simmons D."/>
            <person name="Wilczek-Boney K."/>
            <person name="Hale W."/>
            <person name="Jakkamsetti A."/>
            <person name="Pham P."/>
            <person name="Ruth R."/>
            <person name="San Lucas F."/>
            <person name="Warren J."/>
            <person name="Zhang J."/>
            <person name="Zhao Z."/>
            <person name="Zhou C."/>
            <person name="Zhu D."/>
            <person name="Lee S."/>
            <person name="Bess C."/>
            <person name="Blankenburg K."/>
            <person name="Forbes L."/>
            <person name="Fu Q."/>
            <person name="Gubbala S."/>
            <person name="Hirani K."/>
            <person name="Jayaseelan J.C."/>
            <person name="Lara F."/>
            <person name="Munidasa M."/>
            <person name="Palculict T."/>
            <person name="Patil S."/>
            <person name="Pu L.-L."/>
            <person name="Saada N."/>
            <person name="Tang L."/>
            <person name="Weissenberger G."/>
            <person name="Zhu Y."/>
            <person name="Hemphill L."/>
            <person name="Shang Y."/>
            <person name="Youmans B."/>
            <person name="Ayvaz T."/>
            <person name="Ross M."/>
            <person name="Santibanez J."/>
            <person name="Aqrawi P."/>
            <person name="Gross S."/>
            <person name="Joshi V."/>
            <person name="Fowler G."/>
            <person name="Nazareth L."/>
            <person name="Reid J."/>
            <person name="Worley K."/>
            <person name="Petrosino J."/>
            <person name="Highlander S."/>
            <person name="Gibbs R."/>
        </authorList>
    </citation>
    <scope>NUCLEOTIDE SEQUENCE [LARGE SCALE GENOMIC DNA]</scope>
    <source>
        <strain evidence="1 2">ATCC 12755</strain>
    </source>
</reference>